<dbReference type="InterPro" id="IPR036388">
    <property type="entry name" value="WH-like_DNA-bd_sf"/>
</dbReference>
<dbReference type="Pfam" id="PF04542">
    <property type="entry name" value="Sigma70_r2"/>
    <property type="match status" value="1"/>
</dbReference>
<proteinExistence type="predicted"/>
<evidence type="ECO:0000313" key="7">
    <source>
        <dbReference type="EMBL" id="MCD5563523.1"/>
    </source>
</evidence>
<feature type="domain" description="RNA polymerase sigma-70 region 2" evidence="5">
    <location>
        <begin position="144"/>
        <end position="210"/>
    </location>
</feature>
<dbReference type="InterPro" id="IPR007627">
    <property type="entry name" value="RNA_pol_sigma70_r2"/>
</dbReference>
<evidence type="ECO:0000256" key="1">
    <source>
        <dbReference type="ARBA" id="ARBA00023015"/>
    </source>
</evidence>
<dbReference type="PRINTS" id="PR00046">
    <property type="entry name" value="SIGMA70FCT"/>
</dbReference>
<dbReference type="PANTHER" id="PTHR30603">
    <property type="entry name" value="RNA POLYMERASE SIGMA FACTOR RPO"/>
    <property type="match status" value="1"/>
</dbReference>
<dbReference type="InterPro" id="IPR013324">
    <property type="entry name" value="RNA_pol_sigma_r3/r4-like"/>
</dbReference>
<dbReference type="SUPFAM" id="SSF88659">
    <property type="entry name" value="Sigma3 and sigma4 domains of RNA polymerase sigma factors"/>
    <property type="match status" value="1"/>
</dbReference>
<dbReference type="Proteomes" id="UP001200334">
    <property type="component" value="Unassembled WGS sequence"/>
</dbReference>
<dbReference type="InterPro" id="IPR000943">
    <property type="entry name" value="RNA_pol_sigma70"/>
</dbReference>
<dbReference type="InterPro" id="IPR013325">
    <property type="entry name" value="RNA_pol_sigma_r2"/>
</dbReference>
<keyword evidence="4" id="KW-0804">Transcription</keyword>
<gene>
    <name evidence="7" type="ORF">LOB85_05240</name>
</gene>
<evidence type="ECO:0000256" key="2">
    <source>
        <dbReference type="ARBA" id="ARBA00023082"/>
    </source>
</evidence>
<dbReference type="AlphaFoldDB" id="A0ABD4SG58"/>
<dbReference type="NCBIfam" id="TIGR02937">
    <property type="entry name" value="sigma70-ECF"/>
    <property type="match status" value="1"/>
</dbReference>
<evidence type="ECO:0000256" key="3">
    <source>
        <dbReference type="ARBA" id="ARBA00023125"/>
    </source>
</evidence>
<evidence type="ECO:0000259" key="6">
    <source>
        <dbReference type="Pfam" id="PF04545"/>
    </source>
</evidence>
<keyword evidence="1" id="KW-0805">Transcription regulation</keyword>
<dbReference type="RefSeq" id="WP_016396548.1">
    <property type="nucleotide sequence ID" value="NZ_JAGJAC010000084.1"/>
</dbReference>
<dbReference type="InterPro" id="IPR050239">
    <property type="entry name" value="Sigma-70_RNA_pol_init_factors"/>
</dbReference>
<dbReference type="EMBL" id="JAJNUY010000017">
    <property type="protein sequence ID" value="MCD5563523.1"/>
    <property type="molecule type" value="Genomic_DNA"/>
</dbReference>
<name>A0ABD4SG58_LACDL</name>
<dbReference type="Gene3D" id="1.10.601.10">
    <property type="entry name" value="RNA Polymerase Primary Sigma Factor"/>
    <property type="match status" value="1"/>
</dbReference>
<dbReference type="InterPro" id="IPR007630">
    <property type="entry name" value="RNA_pol_sigma70_r4"/>
</dbReference>
<dbReference type="SUPFAM" id="SSF88946">
    <property type="entry name" value="Sigma2 domain of RNA polymerase sigma factors"/>
    <property type="match status" value="1"/>
</dbReference>
<evidence type="ECO:0000259" key="5">
    <source>
        <dbReference type="Pfam" id="PF04542"/>
    </source>
</evidence>
<accession>A0ABD4SG58</accession>
<comment type="caution">
    <text evidence="7">The sequence shown here is derived from an EMBL/GenBank/DDBJ whole genome shotgun (WGS) entry which is preliminary data.</text>
</comment>
<protein>
    <submittedName>
        <fullName evidence="7">Sigma-70 family RNA polymerase sigma factor</fullName>
    </submittedName>
</protein>
<sequence>MNDVTVLNIVQPYLYDGKVNISDLENEILPQFSKQQGYEFVNILADHHIEIDYGDRPIDASAATKITESADSTQHHIPQQGPMLFGSEGDLSEVLNSSDFKRRVENNKIETDYHDNVELIKDYRDQDLTDKEKEDVRDQIWLVNKRLVQKVAYHYYKTHTTGSMSLEDLIVEGYFGLDKAIDMFDPSLGYEFSTYAVWWIRQHIDRAVKDTAYTVRLPVHVQESMAKLARLERENLTDDQIAEQMSISKSALHDLRTNRAVFQNMVSINLKIGSEEDGDTSLEDFLSYSNDFMHDDDEQSPEDLALKADEAEDISKMLHTELKTREEEVLRMRFGFNNQEPMTLEAVGKKFGITRERVRQIEEKALKKLKAYEARLEYE</sequence>
<evidence type="ECO:0000313" key="8">
    <source>
        <dbReference type="Proteomes" id="UP001200334"/>
    </source>
</evidence>
<organism evidence="7 8">
    <name type="scientific">Lactobacillus delbrueckii subsp. lactis</name>
    <dbReference type="NCBI Taxonomy" id="29397"/>
    <lineage>
        <taxon>Bacteria</taxon>
        <taxon>Bacillati</taxon>
        <taxon>Bacillota</taxon>
        <taxon>Bacilli</taxon>
        <taxon>Lactobacillales</taxon>
        <taxon>Lactobacillaceae</taxon>
        <taxon>Lactobacillus</taxon>
    </lineage>
</organism>
<dbReference type="InterPro" id="IPR014284">
    <property type="entry name" value="RNA_pol_sigma-70_dom"/>
</dbReference>
<dbReference type="CDD" id="cd06171">
    <property type="entry name" value="Sigma70_r4"/>
    <property type="match status" value="1"/>
</dbReference>
<keyword evidence="2" id="KW-0731">Sigma factor</keyword>
<dbReference type="GO" id="GO:0016987">
    <property type="term" value="F:sigma factor activity"/>
    <property type="evidence" value="ECO:0007669"/>
    <property type="project" value="UniProtKB-KW"/>
</dbReference>
<dbReference type="Pfam" id="PF04545">
    <property type="entry name" value="Sigma70_r4"/>
    <property type="match status" value="1"/>
</dbReference>
<dbReference type="Gene3D" id="1.10.10.10">
    <property type="entry name" value="Winged helix-like DNA-binding domain superfamily/Winged helix DNA-binding domain"/>
    <property type="match status" value="2"/>
</dbReference>
<dbReference type="GO" id="GO:0003677">
    <property type="term" value="F:DNA binding"/>
    <property type="evidence" value="ECO:0007669"/>
    <property type="project" value="UniProtKB-KW"/>
</dbReference>
<evidence type="ECO:0000256" key="4">
    <source>
        <dbReference type="ARBA" id="ARBA00023163"/>
    </source>
</evidence>
<dbReference type="PANTHER" id="PTHR30603:SF47">
    <property type="entry name" value="RNA POLYMERASE SIGMA FACTOR SIGD, CHLOROPLASTIC"/>
    <property type="match status" value="1"/>
</dbReference>
<reference evidence="7 8" key="1">
    <citation type="submission" date="2021-12" db="EMBL/GenBank/DDBJ databases">
        <title>Antimicrobial susceptibility of Lactobacillus delbrueckii subsp. lactis obtained from milk products and other habitats.</title>
        <authorList>
            <person name="Shani N."/>
        </authorList>
    </citation>
    <scope>NUCLEOTIDE SEQUENCE [LARGE SCALE GENOMIC DNA]</scope>
    <source>
        <strain evidence="7 8">FAM 21755</strain>
    </source>
</reference>
<feature type="domain" description="RNA polymerase sigma-70 region 4" evidence="6">
    <location>
        <begin position="321"/>
        <end position="370"/>
    </location>
</feature>
<keyword evidence="3" id="KW-0238">DNA-binding</keyword>